<gene>
    <name evidence="2" type="ORF">DVH24_014028</name>
</gene>
<protein>
    <submittedName>
        <fullName evidence="2">Uncharacterized protein</fullName>
    </submittedName>
</protein>
<feature type="region of interest" description="Disordered" evidence="1">
    <location>
        <begin position="20"/>
        <end position="40"/>
    </location>
</feature>
<keyword evidence="3" id="KW-1185">Reference proteome</keyword>
<dbReference type="Proteomes" id="UP000290289">
    <property type="component" value="Chromosome 7"/>
</dbReference>
<feature type="compositionally biased region" description="Basic and acidic residues" evidence="1">
    <location>
        <begin position="20"/>
        <end position="32"/>
    </location>
</feature>
<evidence type="ECO:0000313" key="2">
    <source>
        <dbReference type="EMBL" id="RXH93452.1"/>
    </source>
</evidence>
<reference evidence="2 3" key="1">
    <citation type="submission" date="2018-10" db="EMBL/GenBank/DDBJ databases">
        <title>A high-quality apple genome assembly.</title>
        <authorList>
            <person name="Hu J."/>
        </authorList>
    </citation>
    <scope>NUCLEOTIDE SEQUENCE [LARGE SCALE GENOMIC DNA]</scope>
    <source>
        <strain evidence="3">cv. HFTH1</strain>
        <tissue evidence="2">Young leaf</tissue>
    </source>
</reference>
<accession>A0A498JID7</accession>
<sequence>MVWFQATVVAKQENKGENGCRLEGAEKKKHTEEGEEGTQEFGSLRLEERKILLRFKVKIENELDTKRWTGLESQA</sequence>
<organism evidence="2 3">
    <name type="scientific">Malus domestica</name>
    <name type="common">Apple</name>
    <name type="synonym">Pyrus malus</name>
    <dbReference type="NCBI Taxonomy" id="3750"/>
    <lineage>
        <taxon>Eukaryota</taxon>
        <taxon>Viridiplantae</taxon>
        <taxon>Streptophyta</taxon>
        <taxon>Embryophyta</taxon>
        <taxon>Tracheophyta</taxon>
        <taxon>Spermatophyta</taxon>
        <taxon>Magnoliopsida</taxon>
        <taxon>eudicotyledons</taxon>
        <taxon>Gunneridae</taxon>
        <taxon>Pentapetalae</taxon>
        <taxon>rosids</taxon>
        <taxon>fabids</taxon>
        <taxon>Rosales</taxon>
        <taxon>Rosaceae</taxon>
        <taxon>Amygdaloideae</taxon>
        <taxon>Maleae</taxon>
        <taxon>Malus</taxon>
    </lineage>
</organism>
<dbReference type="EMBL" id="RDQH01000333">
    <property type="protein sequence ID" value="RXH93452.1"/>
    <property type="molecule type" value="Genomic_DNA"/>
</dbReference>
<name>A0A498JID7_MALDO</name>
<evidence type="ECO:0000313" key="3">
    <source>
        <dbReference type="Proteomes" id="UP000290289"/>
    </source>
</evidence>
<evidence type="ECO:0000256" key="1">
    <source>
        <dbReference type="SAM" id="MobiDB-lite"/>
    </source>
</evidence>
<comment type="caution">
    <text evidence="2">The sequence shown here is derived from an EMBL/GenBank/DDBJ whole genome shotgun (WGS) entry which is preliminary data.</text>
</comment>
<dbReference type="AlphaFoldDB" id="A0A498JID7"/>
<proteinExistence type="predicted"/>